<evidence type="ECO:0000313" key="2">
    <source>
        <dbReference type="Proteomes" id="UP000827388"/>
    </source>
</evidence>
<accession>A0AAE7RWE5</accession>
<sequence>MNRKRKYHKSNCDATVRAIVEDALGRKVILVGKHAFEWSIILEKEGKLVITTFPNREKAIDTFNNKYKRK</sequence>
<organism evidence="1 2">
    <name type="scientific">uncultured phage cr30_1</name>
    <dbReference type="NCBI Taxonomy" id="2986411"/>
    <lineage>
        <taxon>Viruses</taxon>
        <taxon>Duplodnaviria</taxon>
        <taxon>Heunggongvirae</taxon>
        <taxon>Uroviricota</taxon>
        <taxon>Caudoviricetes</taxon>
        <taxon>Crassvirales</taxon>
        <taxon>Suoliviridae</taxon>
        <taxon>Boorivirinae</taxon>
        <taxon>Cohcovirus</taxon>
        <taxon>Cohcovirus splanchnicus</taxon>
    </lineage>
</organism>
<dbReference type="Proteomes" id="UP000827388">
    <property type="component" value="Segment"/>
</dbReference>
<dbReference type="GeneID" id="75692155"/>
<reference evidence="1 2" key="1">
    <citation type="submission" date="2021-04" db="EMBL/GenBank/DDBJ databases">
        <authorList>
            <person name="Shkoporov A.N."/>
            <person name="Stockdale S.R."/>
            <person name="Guerin E."/>
            <person name="Ross R.P."/>
            <person name="Hill C."/>
        </authorList>
    </citation>
    <scope>NUCLEOTIDE SEQUENCE [LARGE SCALE GENOMIC DNA]</scope>
    <source>
        <strain evidence="2">cr30_1</strain>
    </source>
</reference>
<dbReference type="KEGG" id="vg:75692155"/>
<protein>
    <submittedName>
        <fullName evidence="1">Uncharacterized protein</fullName>
    </submittedName>
</protein>
<keyword evidence="2" id="KW-1185">Reference proteome</keyword>
<dbReference type="RefSeq" id="YP_010358750.1">
    <property type="nucleotide sequence ID" value="NC_062765.1"/>
</dbReference>
<name>A0AAE7RWE5_9CAUD</name>
<evidence type="ECO:0000313" key="1">
    <source>
        <dbReference type="EMBL" id="QWM89178.1"/>
    </source>
</evidence>
<proteinExistence type="predicted"/>
<dbReference type="EMBL" id="MZ130475">
    <property type="protein sequence ID" value="QWM89178.1"/>
    <property type="molecule type" value="Genomic_DNA"/>
</dbReference>
<gene>
    <name evidence="1" type="primary">gp_05879</name>
</gene>